<keyword evidence="1" id="KW-1133">Transmembrane helix</keyword>
<feature type="transmembrane region" description="Helical" evidence="1">
    <location>
        <begin position="86"/>
        <end position="107"/>
    </location>
</feature>
<keyword evidence="4" id="KW-1185">Reference proteome</keyword>
<evidence type="ECO:0000313" key="3">
    <source>
        <dbReference type="EMBL" id="NED98194.1"/>
    </source>
</evidence>
<accession>A0A6N9YTA0</accession>
<dbReference type="Proteomes" id="UP000469185">
    <property type="component" value="Unassembled WGS sequence"/>
</dbReference>
<sequence>MTVSRVGGATERKIGARLPALAVFAAAALLVVGIVGMGRISVVTPQWQGGSQPAEPLATPPTMEPGILPQGGAENPPETELPGISIPWEIAMAVLVVVIIAAVVMFARRTTWTLRSRNRSSVVGGELEDLPDAADELRRGVHAASAALDRTGTAGPDAVIEAWLALEAAASSSGTPRRPSQTPTEFTDRLLREHHADAGSVTLLRGLYLRARYSAHPHVSGADVTSARQALTSILDTLGTPDRADAP</sequence>
<dbReference type="AlphaFoldDB" id="A0A6N9YTA0"/>
<feature type="domain" description="Protein-glutamine gamma-glutamyltransferase-like C-terminal" evidence="2">
    <location>
        <begin position="162"/>
        <end position="231"/>
    </location>
</feature>
<dbReference type="Pfam" id="PF13559">
    <property type="entry name" value="DUF4129"/>
    <property type="match status" value="1"/>
</dbReference>
<proteinExistence type="predicted"/>
<reference evidence="3 4" key="1">
    <citation type="submission" date="2020-02" db="EMBL/GenBank/DDBJ databases">
        <authorList>
            <person name="Li X.-J."/>
            <person name="Feng X.-M."/>
        </authorList>
    </citation>
    <scope>NUCLEOTIDE SEQUENCE [LARGE SCALE GENOMIC DNA]</scope>
    <source>
        <strain evidence="3 4">CGMCC 4.7225</strain>
    </source>
</reference>
<gene>
    <name evidence="3" type="ORF">G1H11_23110</name>
</gene>
<organism evidence="3 4">
    <name type="scientific">Phytoactinopolyspora alkaliphila</name>
    <dbReference type="NCBI Taxonomy" id="1783498"/>
    <lineage>
        <taxon>Bacteria</taxon>
        <taxon>Bacillati</taxon>
        <taxon>Actinomycetota</taxon>
        <taxon>Actinomycetes</taxon>
        <taxon>Jiangellales</taxon>
        <taxon>Jiangellaceae</taxon>
        <taxon>Phytoactinopolyspora</taxon>
    </lineage>
</organism>
<feature type="transmembrane region" description="Helical" evidence="1">
    <location>
        <begin position="21"/>
        <end position="42"/>
    </location>
</feature>
<comment type="caution">
    <text evidence="3">The sequence shown here is derived from an EMBL/GenBank/DDBJ whole genome shotgun (WGS) entry which is preliminary data.</text>
</comment>
<dbReference type="EMBL" id="JAAGOB010000017">
    <property type="protein sequence ID" value="NED98194.1"/>
    <property type="molecule type" value="Genomic_DNA"/>
</dbReference>
<name>A0A6N9YTA0_9ACTN</name>
<evidence type="ECO:0000256" key="1">
    <source>
        <dbReference type="SAM" id="Phobius"/>
    </source>
</evidence>
<keyword evidence="1" id="KW-0472">Membrane</keyword>
<evidence type="ECO:0000259" key="2">
    <source>
        <dbReference type="Pfam" id="PF13559"/>
    </source>
</evidence>
<evidence type="ECO:0000313" key="4">
    <source>
        <dbReference type="Proteomes" id="UP000469185"/>
    </source>
</evidence>
<dbReference type="InterPro" id="IPR025403">
    <property type="entry name" value="TgpA-like_C"/>
</dbReference>
<keyword evidence="1" id="KW-0812">Transmembrane</keyword>
<dbReference type="RefSeq" id="WP_163820984.1">
    <property type="nucleotide sequence ID" value="NZ_JAAGOB010000017.1"/>
</dbReference>
<protein>
    <submittedName>
        <fullName evidence="3">DUF4129 domain-containing protein</fullName>
    </submittedName>
</protein>